<keyword evidence="1" id="KW-0479">Metal-binding</keyword>
<evidence type="ECO:0000256" key="2">
    <source>
        <dbReference type="ARBA" id="ARBA00022833"/>
    </source>
</evidence>
<dbReference type="STRING" id="6832.A0A553P8N9"/>
<dbReference type="OMA" id="IKMYFYE"/>
<dbReference type="PANTHER" id="PTHR46771">
    <property type="entry name" value="DETERIN"/>
    <property type="match status" value="1"/>
</dbReference>
<gene>
    <name evidence="4" type="ORF">TCAL_05047</name>
</gene>
<evidence type="ECO:0000313" key="4">
    <source>
        <dbReference type="EMBL" id="TRY74030.1"/>
    </source>
</evidence>
<reference evidence="4 5" key="1">
    <citation type="journal article" date="2018" name="Nat. Ecol. Evol.">
        <title>Genomic signatures of mitonuclear coevolution across populations of Tigriopus californicus.</title>
        <authorList>
            <person name="Barreto F.S."/>
            <person name="Watson E.T."/>
            <person name="Lima T.G."/>
            <person name="Willett C.S."/>
            <person name="Edmands S."/>
            <person name="Li W."/>
            <person name="Burton R.S."/>
        </authorList>
    </citation>
    <scope>NUCLEOTIDE SEQUENCE [LARGE SCALE GENOMIC DNA]</scope>
    <source>
        <strain evidence="4 5">San Diego</strain>
    </source>
</reference>
<dbReference type="InterPro" id="IPR001370">
    <property type="entry name" value="BIR_rpt"/>
</dbReference>
<evidence type="ECO:0000256" key="3">
    <source>
        <dbReference type="SAM" id="MobiDB-lite"/>
    </source>
</evidence>
<dbReference type="SUPFAM" id="SSF57924">
    <property type="entry name" value="Inhibitor of apoptosis (IAP) repeat"/>
    <property type="match status" value="1"/>
</dbReference>
<dbReference type="Proteomes" id="UP000318571">
    <property type="component" value="Chromosome 3"/>
</dbReference>
<dbReference type="Pfam" id="PF00653">
    <property type="entry name" value="BIR"/>
    <property type="match status" value="1"/>
</dbReference>
<dbReference type="GO" id="GO:0046872">
    <property type="term" value="F:metal ion binding"/>
    <property type="evidence" value="ECO:0007669"/>
    <property type="project" value="UniProtKB-KW"/>
</dbReference>
<evidence type="ECO:0000256" key="1">
    <source>
        <dbReference type="ARBA" id="ARBA00022723"/>
    </source>
</evidence>
<sequence length="167" mass="19470">MAPRKANQAKVFYTESLMGRVDLVMALAPVRTQSFEDWPFDESDSPCRPDKMSEAGFYFVGYSEEPDLVRCYYCRRELGGWEPNDDPWTEHARRPCPFIKLGKKPEQLTVEDLYRLEDERLAHIFMTQCEAKLEELKETGKSVRDKIIGLPNSTTNAKQTRSKRKRK</sequence>
<dbReference type="SMART" id="SM00238">
    <property type="entry name" value="BIR"/>
    <property type="match status" value="1"/>
</dbReference>
<organism evidence="4 5">
    <name type="scientific">Tigriopus californicus</name>
    <name type="common">Marine copepod</name>
    <dbReference type="NCBI Taxonomy" id="6832"/>
    <lineage>
        <taxon>Eukaryota</taxon>
        <taxon>Metazoa</taxon>
        <taxon>Ecdysozoa</taxon>
        <taxon>Arthropoda</taxon>
        <taxon>Crustacea</taxon>
        <taxon>Multicrustacea</taxon>
        <taxon>Hexanauplia</taxon>
        <taxon>Copepoda</taxon>
        <taxon>Harpacticoida</taxon>
        <taxon>Harpacticidae</taxon>
        <taxon>Tigriopus</taxon>
    </lineage>
</organism>
<dbReference type="PROSITE" id="PS50143">
    <property type="entry name" value="BIR_REPEAT_2"/>
    <property type="match status" value="1"/>
</dbReference>
<feature type="region of interest" description="Disordered" evidence="3">
    <location>
        <begin position="144"/>
        <end position="167"/>
    </location>
</feature>
<keyword evidence="5" id="KW-1185">Reference proteome</keyword>
<dbReference type="EMBL" id="VCGU01000007">
    <property type="protein sequence ID" value="TRY74030.1"/>
    <property type="molecule type" value="Genomic_DNA"/>
</dbReference>
<proteinExistence type="predicted"/>
<protein>
    <submittedName>
        <fullName evidence="4">Uncharacterized protein</fullName>
    </submittedName>
</protein>
<dbReference type="CDD" id="cd00022">
    <property type="entry name" value="BIR"/>
    <property type="match status" value="1"/>
</dbReference>
<dbReference type="InterPro" id="IPR051190">
    <property type="entry name" value="Baculoviral_IAP"/>
</dbReference>
<name>A0A553P8N9_TIGCA</name>
<dbReference type="PANTHER" id="PTHR46771:SF5">
    <property type="entry name" value="DETERIN"/>
    <property type="match status" value="1"/>
</dbReference>
<dbReference type="AlphaFoldDB" id="A0A553P8N9"/>
<comment type="caution">
    <text evidence="4">The sequence shown here is derived from an EMBL/GenBank/DDBJ whole genome shotgun (WGS) entry which is preliminary data.</text>
</comment>
<dbReference type="Gene3D" id="1.10.1170.10">
    <property type="entry name" value="Inhibitor Of Apoptosis Protein (2mihbC-IAP-1), Chain A"/>
    <property type="match status" value="1"/>
</dbReference>
<evidence type="ECO:0000313" key="5">
    <source>
        <dbReference type="Proteomes" id="UP000318571"/>
    </source>
</evidence>
<accession>A0A553P8N9</accession>
<keyword evidence="2" id="KW-0862">Zinc</keyword>